<keyword evidence="14" id="KW-1185">Reference proteome</keyword>
<dbReference type="SUPFAM" id="SSF53686">
    <property type="entry name" value="Tryptophan synthase beta subunit-like PLP-dependent enzymes"/>
    <property type="match status" value="1"/>
</dbReference>
<dbReference type="GO" id="GO:0004124">
    <property type="term" value="F:cysteine synthase activity"/>
    <property type="evidence" value="ECO:0007669"/>
    <property type="project" value="UniProtKB-EC"/>
</dbReference>
<accession>A0A6L9MER8</accession>
<dbReference type="InterPro" id="IPR005856">
    <property type="entry name" value="Cys_synth"/>
</dbReference>
<dbReference type="InterPro" id="IPR005859">
    <property type="entry name" value="CysK"/>
</dbReference>
<evidence type="ECO:0000259" key="12">
    <source>
        <dbReference type="Pfam" id="PF00291"/>
    </source>
</evidence>
<evidence type="ECO:0000256" key="3">
    <source>
        <dbReference type="ARBA" id="ARBA00007103"/>
    </source>
</evidence>
<proteinExistence type="inferred from homology"/>
<dbReference type="Proteomes" id="UP000476332">
    <property type="component" value="Unassembled WGS sequence"/>
</dbReference>
<feature type="binding site" evidence="10">
    <location>
        <position position="92"/>
    </location>
    <ligand>
        <name>pyridoxal 5'-phosphate</name>
        <dbReference type="ChEBI" id="CHEBI:597326"/>
    </ligand>
</feature>
<keyword evidence="8" id="KW-0198">Cysteine biosynthesis</keyword>
<dbReference type="PANTHER" id="PTHR10314">
    <property type="entry name" value="CYSTATHIONINE BETA-SYNTHASE"/>
    <property type="match status" value="1"/>
</dbReference>
<comment type="caution">
    <text evidence="13">The sequence shown here is derived from an EMBL/GenBank/DDBJ whole genome shotgun (WGS) entry which is preliminary data.</text>
</comment>
<keyword evidence="5" id="KW-0028">Amino-acid biosynthesis</keyword>
<evidence type="ECO:0000256" key="9">
    <source>
        <dbReference type="ARBA" id="ARBA00047931"/>
    </source>
</evidence>
<evidence type="ECO:0000313" key="14">
    <source>
        <dbReference type="Proteomes" id="UP000476332"/>
    </source>
</evidence>
<organism evidence="13 14">
    <name type="scientific">Aurantimonas aggregata</name>
    <dbReference type="NCBI Taxonomy" id="2047720"/>
    <lineage>
        <taxon>Bacteria</taxon>
        <taxon>Pseudomonadati</taxon>
        <taxon>Pseudomonadota</taxon>
        <taxon>Alphaproteobacteria</taxon>
        <taxon>Hyphomicrobiales</taxon>
        <taxon>Aurantimonadaceae</taxon>
        <taxon>Aurantimonas</taxon>
    </lineage>
</organism>
<evidence type="ECO:0000256" key="1">
    <source>
        <dbReference type="ARBA" id="ARBA00001933"/>
    </source>
</evidence>
<feature type="binding site" evidence="10">
    <location>
        <position position="284"/>
    </location>
    <ligand>
        <name>pyridoxal 5'-phosphate</name>
        <dbReference type="ChEBI" id="CHEBI:597326"/>
    </ligand>
</feature>
<dbReference type="FunFam" id="3.40.50.1100:FF:000067">
    <property type="entry name" value="Cysteine synthase"/>
    <property type="match status" value="1"/>
</dbReference>
<dbReference type="AlphaFoldDB" id="A0A6L9MER8"/>
<reference evidence="13 14" key="1">
    <citation type="submission" date="2020-01" db="EMBL/GenBank/DDBJ databases">
        <title>Genomes of bacteria type strains.</title>
        <authorList>
            <person name="Chen J."/>
            <person name="Zhu S."/>
            <person name="Chen J."/>
        </authorList>
    </citation>
    <scope>NUCLEOTIDE SEQUENCE [LARGE SCALE GENOMIC DNA]</scope>
    <source>
        <strain evidence="13 14">KCTC 52919</strain>
    </source>
</reference>
<keyword evidence="7 10" id="KW-0663">Pyridoxal phosphate</keyword>
<dbReference type="NCBIfam" id="TIGR01136">
    <property type="entry name" value="cysKM"/>
    <property type="match status" value="1"/>
</dbReference>
<keyword evidence="6 13" id="KW-0808">Transferase</keyword>
<dbReference type="GO" id="GO:0005737">
    <property type="term" value="C:cytoplasm"/>
    <property type="evidence" value="ECO:0007669"/>
    <property type="project" value="UniProtKB-ARBA"/>
</dbReference>
<evidence type="ECO:0000256" key="2">
    <source>
        <dbReference type="ARBA" id="ARBA00004962"/>
    </source>
</evidence>
<dbReference type="Pfam" id="PF00291">
    <property type="entry name" value="PALP"/>
    <property type="match status" value="1"/>
</dbReference>
<dbReference type="RefSeq" id="WP_163043079.1">
    <property type="nucleotide sequence ID" value="NZ_JAAAMJ010000003.1"/>
</dbReference>
<name>A0A6L9MER8_9HYPH</name>
<feature type="domain" description="Tryptophan synthase beta chain-like PALP" evidence="12">
    <location>
        <begin position="24"/>
        <end position="311"/>
    </location>
</feature>
<evidence type="ECO:0000256" key="10">
    <source>
        <dbReference type="PIRSR" id="PIRSR605856-50"/>
    </source>
</evidence>
<evidence type="ECO:0000256" key="4">
    <source>
        <dbReference type="ARBA" id="ARBA00012681"/>
    </source>
</evidence>
<dbReference type="EC" id="2.5.1.47" evidence="4"/>
<evidence type="ECO:0000256" key="7">
    <source>
        <dbReference type="ARBA" id="ARBA00022898"/>
    </source>
</evidence>
<dbReference type="GO" id="GO:0006535">
    <property type="term" value="P:cysteine biosynthetic process from serine"/>
    <property type="evidence" value="ECO:0007669"/>
    <property type="project" value="InterPro"/>
</dbReference>
<dbReference type="CDD" id="cd01561">
    <property type="entry name" value="CBS_like"/>
    <property type="match status" value="1"/>
</dbReference>
<evidence type="ECO:0000256" key="6">
    <source>
        <dbReference type="ARBA" id="ARBA00022679"/>
    </source>
</evidence>
<evidence type="ECO:0000256" key="8">
    <source>
        <dbReference type="ARBA" id="ARBA00023192"/>
    </source>
</evidence>
<comment type="catalytic activity">
    <reaction evidence="9">
        <text>O-acetyl-L-serine + hydrogen sulfide = L-cysteine + acetate</text>
        <dbReference type="Rhea" id="RHEA:14829"/>
        <dbReference type="ChEBI" id="CHEBI:29919"/>
        <dbReference type="ChEBI" id="CHEBI:30089"/>
        <dbReference type="ChEBI" id="CHEBI:35235"/>
        <dbReference type="ChEBI" id="CHEBI:58340"/>
        <dbReference type="EC" id="2.5.1.47"/>
    </reaction>
</comment>
<protein>
    <recommendedName>
        <fullName evidence="4">cysteine synthase</fullName>
        <ecNumber evidence="4">2.5.1.47</ecNumber>
    </recommendedName>
</protein>
<evidence type="ECO:0000256" key="11">
    <source>
        <dbReference type="PIRSR" id="PIRSR605856-51"/>
    </source>
</evidence>
<dbReference type="EMBL" id="JAAAMJ010000003">
    <property type="protein sequence ID" value="NDV86325.1"/>
    <property type="molecule type" value="Genomic_DNA"/>
</dbReference>
<comment type="pathway">
    <text evidence="2">Amino-acid biosynthesis; L-cysteine biosynthesis; L-cysteine from L-serine: step 2/2.</text>
</comment>
<dbReference type="Gene3D" id="3.40.50.1100">
    <property type="match status" value="2"/>
</dbReference>
<dbReference type="InterPro" id="IPR001926">
    <property type="entry name" value="TrpB-like_PALP"/>
</dbReference>
<evidence type="ECO:0000313" key="13">
    <source>
        <dbReference type="EMBL" id="NDV86325.1"/>
    </source>
</evidence>
<feature type="modified residue" description="N6-(pyridoxal phosphate)lysine" evidence="11">
    <location>
        <position position="61"/>
    </location>
</feature>
<comment type="similarity">
    <text evidence="3">Belongs to the cysteine synthase/cystathionine beta-synthase family.</text>
</comment>
<feature type="binding site" evidence="10">
    <location>
        <begin position="196"/>
        <end position="200"/>
    </location>
    <ligand>
        <name>pyridoxal 5'-phosphate</name>
        <dbReference type="ChEBI" id="CHEBI:597326"/>
    </ligand>
</feature>
<dbReference type="InterPro" id="IPR050214">
    <property type="entry name" value="Cys_Synth/Cystath_Beta-Synth"/>
</dbReference>
<dbReference type="NCBIfam" id="TIGR01139">
    <property type="entry name" value="cysK"/>
    <property type="match status" value="1"/>
</dbReference>
<evidence type="ECO:0000256" key="5">
    <source>
        <dbReference type="ARBA" id="ARBA00022605"/>
    </source>
</evidence>
<gene>
    <name evidence="13" type="primary">cysK</name>
    <name evidence="13" type="ORF">GTW51_06375</name>
</gene>
<sequence length="341" mass="35916">MDRPETEATARTHGRGRIYDSIVDTIGDTPIVRLQKLASEKGVKANLLAKLEFFNPIASVKDRIGVAMIEKLEADGTITPGKTTLVEPTSGNTGIALAFAAAAKGYNLILTMPETMSVERRKMLRLLGAELVLTEGAKGMKGAIAKAEELVAGIPNAVMPQQFENPANPQIHRVTTAEEIWNDTKGEIDALVSGIGTGGTITGAGQVLKARKPGVWVVAVEPESSHVLSGGAPGPHKIQGIGAGFAPAILDREVYDEVVQVTNEESFELARLVARLEGVPVGISSGAALAAAIKVGQRPEMEGKNIVVIIPSFAERYLSTALFDGLGDDEEAEPRKGAPSI</sequence>
<dbReference type="InterPro" id="IPR036052">
    <property type="entry name" value="TrpB-like_PALP_sf"/>
</dbReference>
<comment type="cofactor">
    <cofactor evidence="1 10">
        <name>pyridoxal 5'-phosphate</name>
        <dbReference type="ChEBI" id="CHEBI:597326"/>
    </cofactor>
</comment>